<organism evidence="4 5">
    <name type="scientific">Klebsiella pneumoniae</name>
    <dbReference type="NCBI Taxonomy" id="573"/>
    <lineage>
        <taxon>Bacteria</taxon>
        <taxon>Pseudomonadati</taxon>
        <taxon>Pseudomonadota</taxon>
        <taxon>Gammaproteobacteria</taxon>
        <taxon>Enterobacterales</taxon>
        <taxon>Enterobacteriaceae</taxon>
        <taxon>Klebsiella/Raoultella group</taxon>
        <taxon>Klebsiella</taxon>
        <taxon>Klebsiella pneumoniae complex</taxon>
    </lineage>
</organism>
<dbReference type="InterPro" id="IPR013011">
    <property type="entry name" value="PTS_EIIB_2"/>
</dbReference>
<keyword evidence="1" id="KW-0808">Transferase</keyword>
<reference evidence="4" key="1">
    <citation type="submission" date="2020-07" db="EMBL/GenBank/DDBJ databases">
        <title>Clinical and genomic characterization of carbapenemase-producing Enterobacterales causing secondary infections during the COVID-19 crisis at a New York City hospital.</title>
        <authorList>
            <person name="Gomez-Simmonds A."/>
            <person name="Annavajhala M.K."/>
            <person name="Uhlemann A.-C."/>
        </authorList>
    </citation>
    <scope>NUCLEOTIDE SEQUENCE</scope>
    <source>
        <strain evidence="4">KP1828</strain>
    </source>
</reference>
<keyword evidence="4" id="KW-0813">Transport</keyword>
<dbReference type="PROSITE" id="PS51099">
    <property type="entry name" value="PTS_EIIB_TYPE_2"/>
    <property type="match status" value="1"/>
</dbReference>
<evidence type="ECO:0000256" key="1">
    <source>
        <dbReference type="ARBA" id="ARBA00022679"/>
    </source>
</evidence>
<comment type="caution">
    <text evidence="4">The sequence shown here is derived from an EMBL/GenBank/DDBJ whole genome shotgun (WGS) entry which is preliminary data.</text>
</comment>
<dbReference type="InterPro" id="IPR036095">
    <property type="entry name" value="PTS_EIIB-like_sf"/>
</dbReference>
<keyword evidence="4" id="KW-0762">Sugar transport</keyword>
<dbReference type="SUPFAM" id="SSF52794">
    <property type="entry name" value="PTS system IIB component-like"/>
    <property type="match status" value="1"/>
</dbReference>
<feature type="domain" description="PTS EIIB type-2" evidence="3">
    <location>
        <begin position="17"/>
        <end position="103"/>
    </location>
</feature>
<gene>
    <name evidence="4" type="ORF">IE980_13115</name>
</gene>
<name>A0A927HYL2_KLEPN</name>
<dbReference type="Gene3D" id="3.40.50.2300">
    <property type="match status" value="1"/>
</dbReference>
<evidence type="ECO:0000313" key="4">
    <source>
        <dbReference type="EMBL" id="MBD3743887.1"/>
    </source>
</evidence>
<protein>
    <submittedName>
        <fullName evidence="4">PTS sugar transporter subunit IIB</fullName>
    </submittedName>
</protein>
<evidence type="ECO:0000259" key="3">
    <source>
        <dbReference type="PROSITE" id="PS51099"/>
    </source>
</evidence>
<evidence type="ECO:0000256" key="2">
    <source>
        <dbReference type="ARBA" id="ARBA00022683"/>
    </source>
</evidence>
<dbReference type="GO" id="GO:0009401">
    <property type="term" value="P:phosphoenolpyruvate-dependent sugar phosphotransferase system"/>
    <property type="evidence" value="ECO:0007669"/>
    <property type="project" value="UniProtKB-KW"/>
</dbReference>
<dbReference type="Pfam" id="PF02302">
    <property type="entry name" value="PTS_IIB"/>
    <property type="match status" value="1"/>
</dbReference>
<dbReference type="Proteomes" id="UP000623974">
    <property type="component" value="Unassembled WGS sequence"/>
</dbReference>
<dbReference type="EMBL" id="JACXSX010000001">
    <property type="protein sequence ID" value="MBD3743887.1"/>
    <property type="molecule type" value="Genomic_DNA"/>
</dbReference>
<dbReference type="InterPro" id="IPR003501">
    <property type="entry name" value="PTS_EIIB_2/3"/>
</dbReference>
<dbReference type="AlphaFoldDB" id="A0A927HYL2"/>
<keyword evidence="2" id="KW-0598">Phosphotransferase system</keyword>
<dbReference type="GO" id="GO:0008982">
    <property type="term" value="F:protein-N(PI)-phosphohistidine-sugar phosphotransferase activity"/>
    <property type="evidence" value="ECO:0007669"/>
    <property type="project" value="InterPro"/>
</dbReference>
<evidence type="ECO:0000313" key="5">
    <source>
        <dbReference type="Proteomes" id="UP000623974"/>
    </source>
</evidence>
<sequence>MIARRFRPLLTEGKQNEKVLIVCGNGLGSSFIVEMNVKKILAEMNKEAEVAHTDLTSAKSENADLILSAKDIAEHLSSHSAKVVGLSNLLDNNKIKEILAENI</sequence>
<proteinExistence type="predicted"/>
<dbReference type="CDD" id="cd05563">
    <property type="entry name" value="PTS_IIB_ascorbate"/>
    <property type="match status" value="1"/>
</dbReference>
<accession>A0A927HYL2</accession>